<keyword evidence="2" id="KW-1185">Reference proteome</keyword>
<dbReference type="EMBL" id="JACGWO010000001">
    <property type="protein sequence ID" value="KAK4438852.1"/>
    <property type="molecule type" value="Genomic_DNA"/>
</dbReference>
<gene>
    <name evidence="1" type="ORF">Salat_0219800</name>
</gene>
<organism evidence="1 2">
    <name type="scientific">Sesamum alatum</name>
    <dbReference type="NCBI Taxonomy" id="300844"/>
    <lineage>
        <taxon>Eukaryota</taxon>
        <taxon>Viridiplantae</taxon>
        <taxon>Streptophyta</taxon>
        <taxon>Embryophyta</taxon>
        <taxon>Tracheophyta</taxon>
        <taxon>Spermatophyta</taxon>
        <taxon>Magnoliopsida</taxon>
        <taxon>eudicotyledons</taxon>
        <taxon>Gunneridae</taxon>
        <taxon>Pentapetalae</taxon>
        <taxon>asterids</taxon>
        <taxon>lamiids</taxon>
        <taxon>Lamiales</taxon>
        <taxon>Pedaliaceae</taxon>
        <taxon>Sesamum</taxon>
    </lineage>
</organism>
<protein>
    <submittedName>
        <fullName evidence="1">Uncharacterized protein</fullName>
    </submittedName>
</protein>
<reference evidence="1" key="2">
    <citation type="journal article" date="2024" name="Plant">
        <title>Genomic evolution and insights into agronomic trait innovations of Sesamum species.</title>
        <authorList>
            <person name="Miao H."/>
            <person name="Wang L."/>
            <person name="Qu L."/>
            <person name="Liu H."/>
            <person name="Sun Y."/>
            <person name="Le M."/>
            <person name="Wang Q."/>
            <person name="Wei S."/>
            <person name="Zheng Y."/>
            <person name="Lin W."/>
            <person name="Duan Y."/>
            <person name="Cao H."/>
            <person name="Xiong S."/>
            <person name="Wang X."/>
            <person name="Wei L."/>
            <person name="Li C."/>
            <person name="Ma Q."/>
            <person name="Ju M."/>
            <person name="Zhao R."/>
            <person name="Li G."/>
            <person name="Mu C."/>
            <person name="Tian Q."/>
            <person name="Mei H."/>
            <person name="Zhang T."/>
            <person name="Gao T."/>
            <person name="Zhang H."/>
        </authorList>
    </citation>
    <scope>NUCLEOTIDE SEQUENCE</scope>
    <source>
        <strain evidence="1">3651</strain>
    </source>
</reference>
<name>A0AAE1YYZ3_9LAMI</name>
<accession>A0AAE1YYZ3</accession>
<sequence length="125" mass="14406">MPRLLIWRFNSSDRRKIPRKLKLMHLNMPKSKAFSRSPGWQDRGGVRCSYLQGRRGDSVRFCFLNEGFDKCISQVANLKGFAEGFDRSHLDPSLEANLQLYLEEEATVVEPNEFDVLVDEVAKLS</sequence>
<evidence type="ECO:0000313" key="1">
    <source>
        <dbReference type="EMBL" id="KAK4438852.1"/>
    </source>
</evidence>
<reference evidence="1" key="1">
    <citation type="submission" date="2020-06" db="EMBL/GenBank/DDBJ databases">
        <authorList>
            <person name="Li T."/>
            <person name="Hu X."/>
            <person name="Zhang T."/>
            <person name="Song X."/>
            <person name="Zhang H."/>
            <person name="Dai N."/>
            <person name="Sheng W."/>
            <person name="Hou X."/>
            <person name="Wei L."/>
        </authorList>
    </citation>
    <scope>NUCLEOTIDE SEQUENCE</scope>
    <source>
        <strain evidence="1">3651</strain>
        <tissue evidence="1">Leaf</tissue>
    </source>
</reference>
<comment type="caution">
    <text evidence="1">The sequence shown here is derived from an EMBL/GenBank/DDBJ whole genome shotgun (WGS) entry which is preliminary data.</text>
</comment>
<proteinExistence type="predicted"/>
<dbReference type="Proteomes" id="UP001293254">
    <property type="component" value="Unassembled WGS sequence"/>
</dbReference>
<evidence type="ECO:0000313" key="2">
    <source>
        <dbReference type="Proteomes" id="UP001293254"/>
    </source>
</evidence>
<dbReference type="AlphaFoldDB" id="A0AAE1YYZ3"/>